<evidence type="ECO:0000256" key="4">
    <source>
        <dbReference type="ARBA" id="ARBA00023204"/>
    </source>
</evidence>
<name>A0A4Q7TP65_9MICO</name>
<organism evidence="6 7">
    <name type="scientific">Microcella alkaliphila</name>
    <dbReference type="NCBI Taxonomy" id="279828"/>
    <lineage>
        <taxon>Bacteria</taxon>
        <taxon>Bacillati</taxon>
        <taxon>Actinomycetota</taxon>
        <taxon>Actinomycetes</taxon>
        <taxon>Micrococcales</taxon>
        <taxon>Microbacteriaceae</taxon>
        <taxon>Microcella</taxon>
    </lineage>
</organism>
<dbReference type="GO" id="GO:0003677">
    <property type="term" value="F:DNA binding"/>
    <property type="evidence" value="ECO:0007669"/>
    <property type="project" value="InterPro"/>
</dbReference>
<dbReference type="InterPro" id="IPR036995">
    <property type="entry name" value="MPG_sf"/>
</dbReference>
<keyword evidence="2 5" id="KW-0227">DNA damage</keyword>
<evidence type="ECO:0000256" key="5">
    <source>
        <dbReference type="HAMAP-Rule" id="MF_00527"/>
    </source>
</evidence>
<dbReference type="AlphaFoldDB" id="A0A4Q7TP65"/>
<dbReference type="Pfam" id="PF02245">
    <property type="entry name" value="Pur_DNA_glyco"/>
    <property type="match status" value="1"/>
</dbReference>
<dbReference type="PANTHER" id="PTHR10429:SF0">
    <property type="entry name" value="DNA-3-METHYLADENINE GLYCOSYLASE"/>
    <property type="match status" value="1"/>
</dbReference>
<keyword evidence="3 5" id="KW-0378">Hydrolase</keyword>
<dbReference type="EC" id="3.2.2.-" evidence="5"/>
<dbReference type="GO" id="GO:0006284">
    <property type="term" value="P:base-excision repair"/>
    <property type="evidence" value="ECO:0007669"/>
    <property type="project" value="InterPro"/>
</dbReference>
<dbReference type="CDD" id="cd00540">
    <property type="entry name" value="AAG"/>
    <property type="match status" value="1"/>
</dbReference>
<dbReference type="GO" id="GO:0003905">
    <property type="term" value="F:alkylbase DNA N-glycosylase activity"/>
    <property type="evidence" value="ECO:0007669"/>
    <property type="project" value="InterPro"/>
</dbReference>
<keyword evidence="7" id="KW-1185">Reference proteome</keyword>
<dbReference type="NCBIfam" id="NF002003">
    <property type="entry name" value="PRK00802.1-3"/>
    <property type="match status" value="1"/>
</dbReference>
<evidence type="ECO:0000256" key="2">
    <source>
        <dbReference type="ARBA" id="ARBA00022763"/>
    </source>
</evidence>
<dbReference type="InterPro" id="IPR011034">
    <property type="entry name" value="Formyl_transferase-like_C_sf"/>
</dbReference>
<keyword evidence="4 5" id="KW-0234">DNA repair</keyword>
<dbReference type="SUPFAM" id="SSF50486">
    <property type="entry name" value="FMT C-terminal domain-like"/>
    <property type="match status" value="1"/>
</dbReference>
<comment type="caution">
    <text evidence="6">The sequence shown here is derived from an EMBL/GenBank/DDBJ whole genome shotgun (WGS) entry which is preliminary data.</text>
</comment>
<dbReference type="Gene3D" id="3.10.300.10">
    <property type="entry name" value="Methylpurine-DNA glycosylase (MPG)"/>
    <property type="match status" value="1"/>
</dbReference>
<dbReference type="PANTHER" id="PTHR10429">
    <property type="entry name" value="DNA-3-METHYLADENINE GLYCOSYLASE"/>
    <property type="match status" value="1"/>
</dbReference>
<gene>
    <name evidence="6" type="ORF">EV140_1122</name>
</gene>
<reference evidence="6 7" key="1">
    <citation type="journal article" date="2015" name="Stand. Genomic Sci.">
        <title>Genomic Encyclopedia of Bacterial and Archaeal Type Strains, Phase III: the genomes of soil and plant-associated and newly described type strains.</title>
        <authorList>
            <person name="Whitman W.B."/>
            <person name="Woyke T."/>
            <person name="Klenk H.P."/>
            <person name="Zhou Y."/>
            <person name="Lilburn T.G."/>
            <person name="Beck B.J."/>
            <person name="De Vos P."/>
            <person name="Vandamme P."/>
            <person name="Eisen J.A."/>
            <person name="Garrity G."/>
            <person name="Hugenholtz P."/>
            <person name="Kyrpides N.C."/>
        </authorList>
    </citation>
    <scope>NUCLEOTIDE SEQUENCE [LARGE SCALE GENOMIC DNA]</scope>
    <source>
        <strain evidence="6 7">AC4r</strain>
    </source>
</reference>
<accession>A0A4Q7TP65</accession>
<evidence type="ECO:0000256" key="1">
    <source>
        <dbReference type="ARBA" id="ARBA00009232"/>
    </source>
</evidence>
<comment type="similarity">
    <text evidence="1 5">Belongs to the DNA glycosylase MPG family.</text>
</comment>
<proteinExistence type="inferred from homology"/>
<protein>
    <recommendedName>
        <fullName evidence="5">Putative 3-methyladenine DNA glycosylase</fullName>
        <ecNumber evidence="5">3.2.2.-</ecNumber>
    </recommendedName>
</protein>
<dbReference type="HAMAP" id="MF_00527">
    <property type="entry name" value="3MGH"/>
    <property type="match status" value="1"/>
</dbReference>
<evidence type="ECO:0000256" key="3">
    <source>
        <dbReference type="ARBA" id="ARBA00022801"/>
    </source>
</evidence>
<dbReference type="EMBL" id="SGXT01000013">
    <property type="protein sequence ID" value="RZT62591.1"/>
    <property type="molecule type" value="Genomic_DNA"/>
</dbReference>
<dbReference type="InterPro" id="IPR003180">
    <property type="entry name" value="MPG"/>
</dbReference>
<dbReference type="Proteomes" id="UP000292408">
    <property type="component" value="Unassembled WGS sequence"/>
</dbReference>
<evidence type="ECO:0000313" key="6">
    <source>
        <dbReference type="EMBL" id="RZT62591.1"/>
    </source>
</evidence>
<evidence type="ECO:0000313" key="7">
    <source>
        <dbReference type="Proteomes" id="UP000292408"/>
    </source>
</evidence>
<sequence length="221" mass="22409">MTPSGVSRGASPAAAMLAGDAVSVAPLLLGAVLDGRGVSVRLTEVEAYLGVGEDPGSHAFRGQTPRTAPMFAAPGTLYVYLSYGMHRCLNLVTGEAGTASAVLVRAGEVVAGIDEARARALAGRRPGADGAVPRVPDRDLARGPARLARALGVTLDDDGRMLADGAVDLAASPGPAPAIATGPRVGVAHPGGGDAYPWRFWIPGDPTVSAYRPGRGITRAR</sequence>
<dbReference type="NCBIfam" id="TIGR00567">
    <property type="entry name" value="3mg"/>
    <property type="match status" value="1"/>
</dbReference>